<evidence type="ECO:0000256" key="1">
    <source>
        <dbReference type="ARBA" id="ARBA00008553"/>
    </source>
</evidence>
<organism evidence="9 10">
    <name type="scientific">Simkania negevensis (strain ATCC VR-1471 / DSM 27360 / Z)</name>
    <dbReference type="NCBI Taxonomy" id="331113"/>
    <lineage>
        <taxon>Bacteria</taxon>
        <taxon>Pseudomonadati</taxon>
        <taxon>Chlamydiota</taxon>
        <taxon>Chlamydiia</taxon>
        <taxon>Parachlamydiales</taxon>
        <taxon>Simkaniaceae</taxon>
        <taxon>Simkania</taxon>
    </lineage>
</organism>
<dbReference type="InterPro" id="IPR031310">
    <property type="entry name" value="Ribosomal_uL5_N"/>
</dbReference>
<evidence type="ECO:0000313" key="10">
    <source>
        <dbReference type="Proteomes" id="UP000000496"/>
    </source>
</evidence>
<dbReference type="GO" id="GO:0000049">
    <property type="term" value="F:tRNA binding"/>
    <property type="evidence" value="ECO:0007669"/>
    <property type="project" value="UniProtKB-UniRule"/>
</dbReference>
<dbReference type="GO" id="GO:0005840">
    <property type="term" value="C:ribosome"/>
    <property type="evidence" value="ECO:0007669"/>
    <property type="project" value="UniProtKB-KW"/>
</dbReference>
<dbReference type="PANTHER" id="PTHR11994">
    <property type="entry name" value="60S RIBOSOMAL PROTEIN L11-RELATED"/>
    <property type="match status" value="1"/>
</dbReference>
<dbReference type="InterPro" id="IPR002132">
    <property type="entry name" value="Ribosomal_uL5"/>
</dbReference>
<dbReference type="GO" id="GO:0019843">
    <property type="term" value="F:rRNA binding"/>
    <property type="evidence" value="ECO:0007669"/>
    <property type="project" value="UniProtKB-UniRule"/>
</dbReference>
<gene>
    <name evidence="5 9" type="primary">rplE</name>
    <name evidence="9" type="ordered locus">SNE_A21160</name>
</gene>
<dbReference type="InterPro" id="IPR020929">
    <property type="entry name" value="Ribosomal_uL5_CS"/>
</dbReference>
<protein>
    <recommendedName>
        <fullName evidence="4 5">Large ribosomal subunit protein uL5</fullName>
    </recommendedName>
</protein>
<dbReference type="Proteomes" id="UP000000496">
    <property type="component" value="Chromosome gsn.131"/>
</dbReference>
<evidence type="ECO:0000256" key="2">
    <source>
        <dbReference type="ARBA" id="ARBA00022980"/>
    </source>
</evidence>
<dbReference type="eggNOG" id="COG0094">
    <property type="taxonomic scope" value="Bacteria"/>
</dbReference>
<evidence type="ECO:0000259" key="8">
    <source>
        <dbReference type="Pfam" id="PF00673"/>
    </source>
</evidence>
<dbReference type="GO" id="GO:1990904">
    <property type="term" value="C:ribonucleoprotein complex"/>
    <property type="evidence" value="ECO:0007669"/>
    <property type="project" value="UniProtKB-KW"/>
</dbReference>
<keyword evidence="10" id="KW-1185">Reference proteome</keyword>
<dbReference type="GO" id="GO:0003735">
    <property type="term" value="F:structural constituent of ribosome"/>
    <property type="evidence" value="ECO:0007669"/>
    <property type="project" value="InterPro"/>
</dbReference>
<dbReference type="InterPro" id="IPR031309">
    <property type="entry name" value="Ribosomal_uL5_C"/>
</dbReference>
<feature type="domain" description="Large ribosomal subunit protein uL5 N-terminal" evidence="7">
    <location>
        <begin position="24"/>
        <end position="80"/>
    </location>
</feature>
<keyword evidence="5" id="KW-0820">tRNA-binding</keyword>
<evidence type="ECO:0000256" key="3">
    <source>
        <dbReference type="ARBA" id="ARBA00023274"/>
    </source>
</evidence>
<dbReference type="PROSITE" id="PS00358">
    <property type="entry name" value="RIBOSOMAL_L5"/>
    <property type="match status" value="1"/>
</dbReference>
<dbReference type="STRING" id="331113.SNE_A21160"/>
<proteinExistence type="inferred from homology"/>
<dbReference type="EMBL" id="FR872582">
    <property type="protein sequence ID" value="CCB89993.1"/>
    <property type="molecule type" value="Genomic_DNA"/>
</dbReference>
<dbReference type="FunFam" id="3.30.1440.10:FF:000001">
    <property type="entry name" value="50S ribosomal protein L5"/>
    <property type="match status" value="1"/>
</dbReference>
<evidence type="ECO:0000313" key="9">
    <source>
        <dbReference type="EMBL" id="CCB89993.1"/>
    </source>
</evidence>
<dbReference type="GO" id="GO:0006412">
    <property type="term" value="P:translation"/>
    <property type="evidence" value="ECO:0007669"/>
    <property type="project" value="UniProtKB-UniRule"/>
</dbReference>
<accession>F8L3W3</accession>
<dbReference type="KEGG" id="sng:SNE_A21160"/>
<dbReference type="SUPFAM" id="SSF55282">
    <property type="entry name" value="RL5-like"/>
    <property type="match status" value="1"/>
</dbReference>
<comment type="function">
    <text evidence="5">This is 1 of the proteins that bind and probably mediate the attachment of the 5S RNA into the large ribosomal subunit, where it forms part of the central protuberance. In the 70S ribosome it contacts protein S13 of the 30S subunit (bridge B1b), connecting the 2 subunits; this bridge is implicated in subunit movement. Contacts the P site tRNA; the 5S rRNA and some of its associated proteins might help stabilize positioning of ribosome-bound tRNAs.</text>
</comment>
<comment type="subunit">
    <text evidence="5">Part of the 50S ribosomal subunit; part of the 5S rRNA/L5/L18/L25 subcomplex. Contacts the 5S rRNA and the P site tRNA. Forms a bridge to the 30S subunit in the 70S ribosome.</text>
</comment>
<dbReference type="NCBIfam" id="NF000585">
    <property type="entry name" value="PRK00010.1"/>
    <property type="match status" value="1"/>
</dbReference>
<feature type="domain" description="Large ribosomal subunit protein uL5 C-terminal" evidence="8">
    <location>
        <begin position="85"/>
        <end position="176"/>
    </location>
</feature>
<evidence type="ECO:0000256" key="4">
    <source>
        <dbReference type="ARBA" id="ARBA00035245"/>
    </source>
</evidence>
<dbReference type="Gene3D" id="3.30.1440.10">
    <property type="match status" value="1"/>
</dbReference>
<keyword evidence="5" id="KW-0699">rRNA-binding</keyword>
<evidence type="ECO:0000259" key="7">
    <source>
        <dbReference type="Pfam" id="PF00281"/>
    </source>
</evidence>
<name>F8L3W3_SIMNZ</name>
<comment type="similarity">
    <text evidence="1 5 6">Belongs to the universal ribosomal protein uL5 family.</text>
</comment>
<dbReference type="HAMAP" id="MF_01333_B">
    <property type="entry name" value="Ribosomal_uL5_B"/>
    <property type="match status" value="1"/>
</dbReference>
<keyword evidence="5" id="KW-0694">RNA-binding</keyword>
<evidence type="ECO:0000256" key="6">
    <source>
        <dbReference type="RuleBase" id="RU003930"/>
    </source>
</evidence>
<keyword evidence="3 5" id="KW-0687">Ribonucleoprotein</keyword>
<dbReference type="RefSeq" id="WP_013944459.1">
    <property type="nucleotide sequence ID" value="NC_015713.1"/>
</dbReference>
<reference evidence="9 10" key="1">
    <citation type="journal article" date="2011" name="Mol. Biol. Evol.">
        <title>Unity in variety--the pan-genome of the Chlamydiae.</title>
        <authorList>
            <person name="Collingro A."/>
            <person name="Tischler P."/>
            <person name="Weinmaier T."/>
            <person name="Penz T."/>
            <person name="Heinz E."/>
            <person name="Brunham R.C."/>
            <person name="Read T.D."/>
            <person name="Bavoil P.M."/>
            <person name="Sachse K."/>
            <person name="Kahane S."/>
            <person name="Friedman M.G."/>
            <person name="Rattei T."/>
            <person name="Myers G.S."/>
            <person name="Horn M."/>
        </authorList>
    </citation>
    <scope>NUCLEOTIDE SEQUENCE [LARGE SCALE GENOMIC DNA]</scope>
    <source>
        <strain evidence="10">ATCC VR-1471 / Z</strain>
    </source>
</reference>
<dbReference type="InterPro" id="IPR022803">
    <property type="entry name" value="Ribosomal_uL5_dom_sf"/>
</dbReference>
<evidence type="ECO:0000256" key="5">
    <source>
        <dbReference type="HAMAP-Rule" id="MF_01333"/>
    </source>
</evidence>
<dbReference type="AlphaFoldDB" id="F8L3W3"/>
<dbReference type="PIRSF" id="PIRSF002161">
    <property type="entry name" value="Ribosomal_L5"/>
    <property type="match status" value="1"/>
</dbReference>
<dbReference type="HOGENOM" id="CLU_061015_2_1_0"/>
<dbReference type="InterPro" id="IPR020930">
    <property type="entry name" value="Ribosomal_uL5_bac-type"/>
</dbReference>
<keyword evidence="2 5" id="KW-0689">Ribosomal protein</keyword>
<dbReference type="Pfam" id="PF00281">
    <property type="entry name" value="Ribosomal_L5"/>
    <property type="match status" value="1"/>
</dbReference>
<dbReference type="Pfam" id="PF00673">
    <property type="entry name" value="Ribosomal_L5_C"/>
    <property type="match status" value="1"/>
</dbReference>
<sequence>MSRLKKKYVEEIREALKEKFSLSNNMCIPMLKKIVISMGVAEALKDKNAMQDSMKELSLISGQKPIMTKAKKSISNFKLREGQTIGLKVTLRGIRMYEFFDRFANIVCPRIRDFRGFEKKGDGRGSYSLGISDQQIFPELNLDEVKREQGMNITFVTSAGNEEQCLELLTQLGLPFKRKQ</sequence>
<dbReference type="OrthoDB" id="9806626at2"/>